<dbReference type="RefSeq" id="WP_121624424.1">
    <property type="nucleotide sequence ID" value="NZ_JACIIW010000003.1"/>
</dbReference>
<evidence type="ECO:0000313" key="2">
    <source>
        <dbReference type="EMBL" id="RLP75866.1"/>
    </source>
</evidence>
<dbReference type="PROSITE" id="PS50404">
    <property type="entry name" value="GST_NTER"/>
    <property type="match status" value="1"/>
</dbReference>
<dbReference type="OrthoDB" id="9795329at2"/>
<proteinExistence type="predicted"/>
<dbReference type="InterPro" id="IPR036282">
    <property type="entry name" value="Glutathione-S-Trfase_C_sf"/>
</dbReference>
<sequence length="198" mass="21752">MLLRLSPTSPFARKVSLAAAILDIPLETRMADTADTSDSLRTENPLGKVPTLITDDGESYYDSRVILAYLDHVAGGGRIVPSDPKARLDAMRLEALADGLMDAGVLVLYESRFRPEEKHEPRWLEHQKGKMARAIAALEKLVPAGAEMNNGTITLACALGFLDFRFGGDWRKAHPRLVAFQDAFSAACPRFEETKPKA</sequence>
<evidence type="ECO:0000259" key="1">
    <source>
        <dbReference type="PROSITE" id="PS50404"/>
    </source>
</evidence>
<dbReference type="Pfam" id="PF13417">
    <property type="entry name" value="GST_N_3"/>
    <property type="match status" value="1"/>
</dbReference>
<dbReference type="SUPFAM" id="SSF52833">
    <property type="entry name" value="Thioredoxin-like"/>
    <property type="match status" value="1"/>
</dbReference>
<protein>
    <submittedName>
        <fullName evidence="2">Glutathione S-transferase</fullName>
    </submittedName>
</protein>
<dbReference type="InterPro" id="IPR050983">
    <property type="entry name" value="GST_Omega/HSP26"/>
</dbReference>
<dbReference type="AlphaFoldDB" id="A0A3L7A6B2"/>
<dbReference type="InterPro" id="IPR036249">
    <property type="entry name" value="Thioredoxin-like_sf"/>
</dbReference>
<feature type="domain" description="GST N-terminal" evidence="1">
    <location>
        <begin position="1"/>
        <end position="78"/>
    </location>
</feature>
<comment type="caution">
    <text evidence="2">The sequence shown here is derived from an EMBL/GenBank/DDBJ whole genome shotgun (WGS) entry which is preliminary data.</text>
</comment>
<accession>A0A3L7A6B2</accession>
<dbReference type="Gene3D" id="1.20.1050.10">
    <property type="match status" value="1"/>
</dbReference>
<dbReference type="EMBL" id="RCTF01000014">
    <property type="protein sequence ID" value="RLP75866.1"/>
    <property type="molecule type" value="Genomic_DNA"/>
</dbReference>
<dbReference type="PANTHER" id="PTHR43968:SF6">
    <property type="entry name" value="GLUTATHIONE S-TRANSFERASE OMEGA"/>
    <property type="match status" value="1"/>
</dbReference>
<dbReference type="CDD" id="cd03205">
    <property type="entry name" value="GST_C_6"/>
    <property type="match status" value="1"/>
</dbReference>
<reference evidence="2 3" key="1">
    <citation type="submission" date="2018-10" db="EMBL/GenBank/DDBJ databases">
        <title>Xanthobacter tagetidis genome sequencing and assembly.</title>
        <authorList>
            <person name="Maclea K.S."/>
            <person name="Goen A.E."/>
            <person name="Fatima S.A."/>
        </authorList>
    </citation>
    <scope>NUCLEOTIDE SEQUENCE [LARGE SCALE GENOMIC DNA]</scope>
    <source>
        <strain evidence="2 3">ATCC 700314</strain>
    </source>
</reference>
<keyword evidence="3" id="KW-1185">Reference proteome</keyword>
<keyword evidence="2" id="KW-0808">Transferase</keyword>
<dbReference type="GO" id="GO:0005737">
    <property type="term" value="C:cytoplasm"/>
    <property type="evidence" value="ECO:0007669"/>
    <property type="project" value="TreeGrafter"/>
</dbReference>
<dbReference type="Gene3D" id="3.40.30.10">
    <property type="entry name" value="Glutaredoxin"/>
    <property type="match status" value="1"/>
</dbReference>
<organism evidence="2 3">
    <name type="scientific">Xanthobacter tagetidis</name>
    <dbReference type="NCBI Taxonomy" id="60216"/>
    <lineage>
        <taxon>Bacteria</taxon>
        <taxon>Pseudomonadati</taxon>
        <taxon>Pseudomonadota</taxon>
        <taxon>Alphaproteobacteria</taxon>
        <taxon>Hyphomicrobiales</taxon>
        <taxon>Xanthobacteraceae</taxon>
        <taxon>Xanthobacter</taxon>
    </lineage>
</organism>
<gene>
    <name evidence="2" type="ORF">D9R14_16385</name>
</gene>
<dbReference type="Proteomes" id="UP000269692">
    <property type="component" value="Unassembled WGS sequence"/>
</dbReference>
<name>A0A3L7A6B2_9HYPH</name>
<dbReference type="GO" id="GO:0016740">
    <property type="term" value="F:transferase activity"/>
    <property type="evidence" value="ECO:0007669"/>
    <property type="project" value="UniProtKB-KW"/>
</dbReference>
<evidence type="ECO:0000313" key="3">
    <source>
        <dbReference type="Proteomes" id="UP000269692"/>
    </source>
</evidence>
<dbReference type="InterPro" id="IPR004045">
    <property type="entry name" value="Glutathione_S-Trfase_N"/>
</dbReference>
<dbReference type="PANTHER" id="PTHR43968">
    <property type="match status" value="1"/>
</dbReference>
<dbReference type="SUPFAM" id="SSF47616">
    <property type="entry name" value="GST C-terminal domain-like"/>
    <property type="match status" value="1"/>
</dbReference>